<dbReference type="EMBL" id="CAJVPS010001570">
    <property type="protein sequence ID" value="CAG8543626.1"/>
    <property type="molecule type" value="Genomic_DNA"/>
</dbReference>
<proteinExistence type="predicted"/>
<comment type="caution">
    <text evidence="1">The sequence shown here is derived from an EMBL/GenBank/DDBJ whole genome shotgun (WGS) entry which is preliminary data.</text>
</comment>
<dbReference type="Proteomes" id="UP000789508">
    <property type="component" value="Unassembled WGS sequence"/>
</dbReference>
<gene>
    <name evidence="1" type="ORF">ALEPTO_LOCUS5533</name>
</gene>
<protein>
    <submittedName>
        <fullName evidence="1">3865_t:CDS:1</fullName>
    </submittedName>
</protein>
<dbReference type="OrthoDB" id="2426318at2759"/>
<sequence length="204" mass="23696">MEISWKRLTARKRNPLTEDEASNINPIIESFLKHEIERYQQKKQRQRRDPNSITKFLASLSSDKEYHITETSTDVHSSVDMIEQNSNSVDLKSYCFATESTLKDMEKLLDTKSPALHNKYPSITYTEQEFNARLKEEADALHERFVKASKQKMLEISNDISRKSAKLGIETMKSWIQDGSKYVRIRELEINDGKGYSDQNNRGA</sequence>
<reference evidence="1" key="1">
    <citation type="submission" date="2021-06" db="EMBL/GenBank/DDBJ databases">
        <authorList>
            <person name="Kallberg Y."/>
            <person name="Tangrot J."/>
            <person name="Rosling A."/>
        </authorList>
    </citation>
    <scope>NUCLEOTIDE SEQUENCE</scope>
    <source>
        <strain evidence="1">FL130A</strain>
    </source>
</reference>
<dbReference type="AlphaFoldDB" id="A0A9N9AXE1"/>
<accession>A0A9N9AXE1</accession>
<keyword evidence="2" id="KW-1185">Reference proteome</keyword>
<name>A0A9N9AXE1_9GLOM</name>
<organism evidence="1 2">
    <name type="scientific">Ambispora leptoticha</name>
    <dbReference type="NCBI Taxonomy" id="144679"/>
    <lineage>
        <taxon>Eukaryota</taxon>
        <taxon>Fungi</taxon>
        <taxon>Fungi incertae sedis</taxon>
        <taxon>Mucoromycota</taxon>
        <taxon>Glomeromycotina</taxon>
        <taxon>Glomeromycetes</taxon>
        <taxon>Archaeosporales</taxon>
        <taxon>Ambisporaceae</taxon>
        <taxon>Ambispora</taxon>
    </lineage>
</organism>
<evidence type="ECO:0000313" key="1">
    <source>
        <dbReference type="EMBL" id="CAG8543626.1"/>
    </source>
</evidence>
<evidence type="ECO:0000313" key="2">
    <source>
        <dbReference type="Proteomes" id="UP000789508"/>
    </source>
</evidence>